<keyword evidence="3" id="KW-0805">Transcription regulation</keyword>
<accession>A0A444J1W4</accession>
<dbReference type="EMBL" id="MTKO01000041">
    <property type="protein sequence ID" value="RWX47144.1"/>
    <property type="molecule type" value="Genomic_DNA"/>
</dbReference>
<dbReference type="InterPro" id="IPR002078">
    <property type="entry name" value="Sigma_54_int"/>
</dbReference>
<dbReference type="InterPro" id="IPR003593">
    <property type="entry name" value="AAA+_ATPase"/>
</dbReference>
<dbReference type="InterPro" id="IPR025662">
    <property type="entry name" value="Sigma_54_int_dom_ATP-bd_1"/>
</dbReference>
<dbReference type="InterPro" id="IPR011006">
    <property type="entry name" value="CheY-like_superfamily"/>
</dbReference>
<dbReference type="PANTHER" id="PTHR32071">
    <property type="entry name" value="TRANSCRIPTIONAL REGULATORY PROTEIN"/>
    <property type="match status" value="1"/>
</dbReference>
<feature type="domain" description="Response regulatory" evidence="8">
    <location>
        <begin position="3"/>
        <end position="123"/>
    </location>
</feature>
<dbReference type="AlphaFoldDB" id="A0A444J1W4"/>
<organism evidence="9 10">
    <name type="scientific">Candidatus Electrothrix aarhusensis</name>
    <dbReference type="NCBI Taxonomy" id="1859131"/>
    <lineage>
        <taxon>Bacteria</taxon>
        <taxon>Pseudomonadati</taxon>
        <taxon>Thermodesulfobacteriota</taxon>
        <taxon>Desulfobulbia</taxon>
        <taxon>Desulfobulbales</taxon>
        <taxon>Desulfobulbaceae</taxon>
        <taxon>Candidatus Electrothrix</taxon>
    </lineage>
</organism>
<feature type="modified residue" description="4-aspartylphosphate" evidence="6">
    <location>
        <position position="51"/>
    </location>
</feature>
<evidence type="ECO:0000256" key="6">
    <source>
        <dbReference type="PROSITE-ProRule" id="PRU00169"/>
    </source>
</evidence>
<evidence type="ECO:0000256" key="5">
    <source>
        <dbReference type="ARBA" id="ARBA00023163"/>
    </source>
</evidence>
<keyword evidence="10" id="KW-1185">Reference proteome</keyword>
<evidence type="ECO:0000256" key="3">
    <source>
        <dbReference type="ARBA" id="ARBA00023015"/>
    </source>
</evidence>
<dbReference type="Pfam" id="PF25601">
    <property type="entry name" value="AAA_lid_14"/>
    <property type="match status" value="1"/>
</dbReference>
<name>A0A444J1W4_9BACT</name>
<dbReference type="InterPro" id="IPR002197">
    <property type="entry name" value="HTH_Fis"/>
</dbReference>
<dbReference type="InterPro" id="IPR009057">
    <property type="entry name" value="Homeodomain-like_sf"/>
</dbReference>
<evidence type="ECO:0000256" key="1">
    <source>
        <dbReference type="ARBA" id="ARBA00022741"/>
    </source>
</evidence>
<dbReference type="Proteomes" id="UP000287853">
    <property type="component" value="Unassembled WGS sequence"/>
</dbReference>
<evidence type="ECO:0000259" key="7">
    <source>
        <dbReference type="PROSITE" id="PS50045"/>
    </source>
</evidence>
<dbReference type="PROSITE" id="PS50110">
    <property type="entry name" value="RESPONSE_REGULATORY"/>
    <property type="match status" value="1"/>
</dbReference>
<dbReference type="Gene3D" id="1.10.8.60">
    <property type="match status" value="1"/>
</dbReference>
<keyword evidence="6" id="KW-0597">Phosphoprotein</keyword>
<reference evidence="9 10" key="1">
    <citation type="submission" date="2017-01" db="EMBL/GenBank/DDBJ databases">
        <title>The cable genome- insights into the physiology and evolution of filamentous bacteria capable of sulfide oxidation via long distance electron transfer.</title>
        <authorList>
            <person name="Schreiber L."/>
            <person name="Bjerg J.T."/>
            <person name="Boggild A."/>
            <person name="Van De Vossenberg J."/>
            <person name="Meysman F."/>
            <person name="Nielsen L.P."/>
            <person name="Schramm A."/>
            <person name="Kjeldsen K.U."/>
        </authorList>
    </citation>
    <scope>NUCLEOTIDE SEQUENCE [LARGE SCALE GENOMIC DNA]</scope>
    <source>
        <strain evidence="9">MCF</strain>
    </source>
</reference>
<dbReference type="GO" id="GO:0005524">
    <property type="term" value="F:ATP binding"/>
    <property type="evidence" value="ECO:0007669"/>
    <property type="project" value="UniProtKB-KW"/>
</dbReference>
<dbReference type="GO" id="GO:0000160">
    <property type="term" value="P:phosphorelay signal transduction system"/>
    <property type="evidence" value="ECO:0007669"/>
    <property type="project" value="InterPro"/>
</dbReference>
<comment type="caution">
    <text evidence="9">The sequence shown here is derived from an EMBL/GenBank/DDBJ whole genome shotgun (WGS) entry which is preliminary data.</text>
</comment>
<sequence>MRNFLLVSRDHEVLTVFEKSCTEKAGIFPCSSLVEALSILNSHRCDFLFIDMEILRRTARNNASGYKAALQPFWLQCPSLDIVVMTSQEMLREAVSTVKQGASDYIMYPVIADEIRLIINNLKDSQQVQSELDYLRDQFWDRDSAPFVHTECPAMNKVFEDVRAVAPTKSTVLLTGETGTGKGVLAGLIHKHSNRRDEPFISVHCGAIPDTLLESELFGHEKGAFTGAIKKKQGRFEVAHNGTIFLDEIGTITPSAQIKLLQVLQDGLLQRIGSEQDTRVNVRVIAATNEDLKQLCEEKKFRQDLYYRLNVFPIELPPLRDRKEDIPGLTEGFIRRFNRLYAKEIVDIHPQVIDAFLKYSWPGNIRELENIIERSCIIERSSILSPDSFPAELFVYDDTLTRIQMDTMLPLAEVRRRGIEEIERCYLKDVLSSNKGKINRSAEAAGVSTRQLHKLMRKYGLKREEFRR</sequence>
<dbReference type="InterPro" id="IPR027417">
    <property type="entry name" value="P-loop_NTPase"/>
</dbReference>
<keyword evidence="5" id="KW-0804">Transcription</keyword>
<dbReference type="FunFam" id="3.40.50.300:FF:000006">
    <property type="entry name" value="DNA-binding transcriptional regulator NtrC"/>
    <property type="match status" value="1"/>
</dbReference>
<feature type="domain" description="Sigma-54 factor interaction" evidence="7">
    <location>
        <begin position="148"/>
        <end position="377"/>
    </location>
</feature>
<proteinExistence type="predicted"/>
<evidence type="ECO:0000313" key="9">
    <source>
        <dbReference type="EMBL" id="RWX47144.1"/>
    </source>
</evidence>
<dbReference type="InterPro" id="IPR001789">
    <property type="entry name" value="Sig_transdc_resp-reg_receiver"/>
</dbReference>
<dbReference type="InterPro" id="IPR058031">
    <property type="entry name" value="AAA_lid_NorR"/>
</dbReference>
<dbReference type="SUPFAM" id="SSF52540">
    <property type="entry name" value="P-loop containing nucleoside triphosphate hydrolases"/>
    <property type="match status" value="1"/>
</dbReference>
<dbReference type="SUPFAM" id="SSF52172">
    <property type="entry name" value="CheY-like"/>
    <property type="match status" value="1"/>
</dbReference>
<evidence type="ECO:0000256" key="4">
    <source>
        <dbReference type="ARBA" id="ARBA00023125"/>
    </source>
</evidence>
<dbReference type="GO" id="GO:0006355">
    <property type="term" value="P:regulation of DNA-templated transcription"/>
    <property type="evidence" value="ECO:0007669"/>
    <property type="project" value="InterPro"/>
</dbReference>
<gene>
    <name evidence="9" type="ORF">H206_00186</name>
</gene>
<keyword evidence="1" id="KW-0547">Nucleotide-binding</keyword>
<dbReference type="Gene3D" id="1.10.10.60">
    <property type="entry name" value="Homeodomain-like"/>
    <property type="match status" value="1"/>
</dbReference>
<dbReference type="PROSITE" id="PS00688">
    <property type="entry name" value="SIGMA54_INTERACT_3"/>
    <property type="match status" value="1"/>
</dbReference>
<dbReference type="Gene3D" id="3.40.50.300">
    <property type="entry name" value="P-loop containing nucleotide triphosphate hydrolases"/>
    <property type="match status" value="1"/>
</dbReference>
<dbReference type="InterPro" id="IPR025944">
    <property type="entry name" value="Sigma_54_int_dom_CS"/>
</dbReference>
<keyword evidence="4 9" id="KW-0238">DNA-binding</keyword>
<dbReference type="SMART" id="SM00382">
    <property type="entry name" value="AAA"/>
    <property type="match status" value="1"/>
</dbReference>
<dbReference type="Gene3D" id="3.40.50.2300">
    <property type="match status" value="1"/>
</dbReference>
<evidence type="ECO:0000256" key="2">
    <source>
        <dbReference type="ARBA" id="ARBA00022840"/>
    </source>
</evidence>
<dbReference type="SUPFAM" id="SSF46689">
    <property type="entry name" value="Homeodomain-like"/>
    <property type="match status" value="1"/>
</dbReference>
<dbReference type="PROSITE" id="PS00676">
    <property type="entry name" value="SIGMA54_INTERACT_2"/>
    <property type="match status" value="1"/>
</dbReference>
<keyword evidence="2" id="KW-0067">ATP-binding</keyword>
<dbReference type="InterPro" id="IPR025943">
    <property type="entry name" value="Sigma_54_int_dom_ATP-bd_2"/>
</dbReference>
<dbReference type="Pfam" id="PF00158">
    <property type="entry name" value="Sigma54_activat"/>
    <property type="match status" value="1"/>
</dbReference>
<dbReference type="PROSITE" id="PS50045">
    <property type="entry name" value="SIGMA54_INTERACT_4"/>
    <property type="match status" value="1"/>
</dbReference>
<protein>
    <submittedName>
        <fullName evidence="9">DNA-binding transcriptional response regulator, NtrC family</fullName>
    </submittedName>
</protein>
<dbReference type="CDD" id="cd00009">
    <property type="entry name" value="AAA"/>
    <property type="match status" value="1"/>
</dbReference>
<evidence type="ECO:0000313" key="10">
    <source>
        <dbReference type="Proteomes" id="UP000287853"/>
    </source>
</evidence>
<evidence type="ECO:0000259" key="8">
    <source>
        <dbReference type="PROSITE" id="PS50110"/>
    </source>
</evidence>
<dbReference type="PROSITE" id="PS00675">
    <property type="entry name" value="SIGMA54_INTERACT_1"/>
    <property type="match status" value="1"/>
</dbReference>
<dbReference type="Pfam" id="PF02954">
    <property type="entry name" value="HTH_8"/>
    <property type="match status" value="1"/>
</dbReference>
<dbReference type="GO" id="GO:0043565">
    <property type="term" value="F:sequence-specific DNA binding"/>
    <property type="evidence" value="ECO:0007669"/>
    <property type="project" value="InterPro"/>
</dbReference>